<sequence length="26" mass="2964">DYLDKIKQKLGSMQSEVIVAIENVKD</sequence>
<evidence type="ECO:0000313" key="2">
    <source>
        <dbReference type="Proteomes" id="UP000034664"/>
    </source>
</evidence>
<name>A0A0G0W6M5_9BACT</name>
<dbReference type="Proteomes" id="UP000034664">
    <property type="component" value="Unassembled WGS sequence"/>
</dbReference>
<organism evidence="1 2">
    <name type="scientific">Candidatus Roizmanbacteria bacterium GW2011_GWB1_40_7</name>
    <dbReference type="NCBI Taxonomy" id="1618482"/>
    <lineage>
        <taxon>Bacteria</taxon>
        <taxon>Candidatus Roizmaniibacteriota</taxon>
    </lineage>
</organism>
<proteinExistence type="predicted"/>
<protein>
    <submittedName>
        <fullName evidence="1">Uncharacterized protein</fullName>
    </submittedName>
</protein>
<dbReference type="EMBL" id="LBZM01000041">
    <property type="protein sequence ID" value="KKR70907.1"/>
    <property type="molecule type" value="Genomic_DNA"/>
</dbReference>
<evidence type="ECO:0000313" key="1">
    <source>
        <dbReference type="EMBL" id="KKR70907.1"/>
    </source>
</evidence>
<reference evidence="1 2" key="1">
    <citation type="journal article" date="2015" name="Nature">
        <title>rRNA introns, odd ribosomes, and small enigmatic genomes across a large radiation of phyla.</title>
        <authorList>
            <person name="Brown C.T."/>
            <person name="Hug L.A."/>
            <person name="Thomas B.C."/>
            <person name="Sharon I."/>
            <person name="Castelle C.J."/>
            <person name="Singh A."/>
            <person name="Wilkins M.J."/>
            <person name="Williams K.H."/>
            <person name="Banfield J.F."/>
        </authorList>
    </citation>
    <scope>NUCLEOTIDE SEQUENCE [LARGE SCALE GENOMIC DNA]</scope>
</reference>
<accession>A0A0G0W6M5</accession>
<comment type="caution">
    <text evidence="1">The sequence shown here is derived from an EMBL/GenBank/DDBJ whole genome shotgun (WGS) entry which is preliminary data.</text>
</comment>
<feature type="non-terminal residue" evidence="1">
    <location>
        <position position="1"/>
    </location>
</feature>
<dbReference type="AlphaFoldDB" id="A0A0G0W6M5"/>
<gene>
    <name evidence="1" type="ORF">UU14_C0041G0001</name>
</gene>